<comment type="caution">
    <text evidence="7">The sequence shown here is derived from an EMBL/GenBank/DDBJ whole genome shotgun (WGS) entry which is preliminary data.</text>
</comment>
<keyword evidence="8" id="KW-1185">Reference proteome</keyword>
<evidence type="ECO:0000256" key="1">
    <source>
        <dbReference type="ARBA" id="ARBA00023015"/>
    </source>
</evidence>
<dbReference type="RefSeq" id="WP_131759322.1">
    <property type="nucleotide sequence ID" value="NZ_CAACUY010000074.1"/>
</dbReference>
<dbReference type="Pfam" id="PF00440">
    <property type="entry name" value="TetR_N"/>
    <property type="match status" value="1"/>
</dbReference>
<dbReference type="PROSITE" id="PS01081">
    <property type="entry name" value="HTH_TETR_1"/>
    <property type="match status" value="1"/>
</dbReference>
<organism evidence="7 8">
    <name type="scientific">Actinomadura fibrosa</name>
    <dbReference type="NCBI Taxonomy" id="111802"/>
    <lineage>
        <taxon>Bacteria</taxon>
        <taxon>Bacillati</taxon>
        <taxon>Actinomycetota</taxon>
        <taxon>Actinomycetes</taxon>
        <taxon>Streptosporangiales</taxon>
        <taxon>Thermomonosporaceae</taxon>
        <taxon>Actinomadura</taxon>
    </lineage>
</organism>
<evidence type="ECO:0000313" key="8">
    <source>
        <dbReference type="Proteomes" id="UP001597063"/>
    </source>
</evidence>
<protein>
    <submittedName>
        <fullName evidence="7">TetR/AcrR family transcriptional regulator</fullName>
    </submittedName>
</protein>
<feature type="compositionally biased region" description="Gly residues" evidence="5">
    <location>
        <begin position="206"/>
        <end position="221"/>
    </location>
</feature>
<keyword evidence="2 4" id="KW-0238">DNA-binding</keyword>
<accession>A0ABW2Y1T7</accession>
<dbReference type="PANTHER" id="PTHR30055:SF234">
    <property type="entry name" value="HTH-TYPE TRANSCRIPTIONAL REGULATOR BETI"/>
    <property type="match status" value="1"/>
</dbReference>
<evidence type="ECO:0000256" key="5">
    <source>
        <dbReference type="SAM" id="MobiDB-lite"/>
    </source>
</evidence>
<dbReference type="InterPro" id="IPR050109">
    <property type="entry name" value="HTH-type_TetR-like_transc_reg"/>
</dbReference>
<dbReference type="InterPro" id="IPR001647">
    <property type="entry name" value="HTH_TetR"/>
</dbReference>
<keyword evidence="1" id="KW-0805">Transcription regulation</keyword>
<sequence>MPARRSPVDDSATRTALLDAAEALMVEEGYAAVTTRRLGARAGLNNALVFYYFGTMDTLFVELFRRGAERSLERLKRALRSPQPLWALWELTHDFSSNALTMEFIALANHRKAIRAEIAAYSRTFRTLQLESLSGVLEGYGVDPRRWPPASLILMMAGISRFIHIEEAFDLDIGHAETVAVIEREIRALEGDRRPDEDPGDESGEGPAGGSAGDGTGVRAV</sequence>
<keyword evidence="3" id="KW-0804">Transcription</keyword>
<dbReference type="Gene3D" id="1.10.357.10">
    <property type="entry name" value="Tetracycline Repressor, domain 2"/>
    <property type="match status" value="1"/>
</dbReference>
<evidence type="ECO:0000313" key="7">
    <source>
        <dbReference type="EMBL" id="MFD0691669.1"/>
    </source>
</evidence>
<proteinExistence type="predicted"/>
<dbReference type="Proteomes" id="UP001597063">
    <property type="component" value="Unassembled WGS sequence"/>
</dbReference>
<evidence type="ECO:0000259" key="6">
    <source>
        <dbReference type="PROSITE" id="PS50977"/>
    </source>
</evidence>
<reference evidence="8" key="1">
    <citation type="journal article" date="2019" name="Int. J. Syst. Evol. Microbiol.">
        <title>The Global Catalogue of Microorganisms (GCM) 10K type strain sequencing project: providing services to taxonomists for standard genome sequencing and annotation.</title>
        <authorList>
            <consortium name="The Broad Institute Genomics Platform"/>
            <consortium name="The Broad Institute Genome Sequencing Center for Infectious Disease"/>
            <person name="Wu L."/>
            <person name="Ma J."/>
        </authorList>
    </citation>
    <scope>NUCLEOTIDE SEQUENCE [LARGE SCALE GENOMIC DNA]</scope>
    <source>
        <strain evidence="8">JCM 9371</strain>
    </source>
</reference>
<dbReference type="PANTHER" id="PTHR30055">
    <property type="entry name" value="HTH-TYPE TRANSCRIPTIONAL REGULATOR RUTR"/>
    <property type="match status" value="1"/>
</dbReference>
<dbReference type="EMBL" id="JBHTGP010000032">
    <property type="protein sequence ID" value="MFD0691669.1"/>
    <property type="molecule type" value="Genomic_DNA"/>
</dbReference>
<dbReference type="InterPro" id="IPR009057">
    <property type="entry name" value="Homeodomain-like_sf"/>
</dbReference>
<feature type="region of interest" description="Disordered" evidence="5">
    <location>
        <begin position="189"/>
        <end position="221"/>
    </location>
</feature>
<gene>
    <name evidence="7" type="ORF">ACFQZM_44770</name>
</gene>
<evidence type="ECO:0000256" key="3">
    <source>
        <dbReference type="ARBA" id="ARBA00023163"/>
    </source>
</evidence>
<name>A0ABW2Y1T7_9ACTN</name>
<dbReference type="SUPFAM" id="SSF46689">
    <property type="entry name" value="Homeodomain-like"/>
    <property type="match status" value="1"/>
</dbReference>
<feature type="domain" description="HTH tetR-type" evidence="6">
    <location>
        <begin position="11"/>
        <end position="71"/>
    </location>
</feature>
<feature type="DNA-binding region" description="H-T-H motif" evidence="4">
    <location>
        <begin position="34"/>
        <end position="53"/>
    </location>
</feature>
<dbReference type="PROSITE" id="PS50977">
    <property type="entry name" value="HTH_TETR_2"/>
    <property type="match status" value="1"/>
</dbReference>
<dbReference type="PRINTS" id="PR00455">
    <property type="entry name" value="HTHTETR"/>
</dbReference>
<dbReference type="InterPro" id="IPR023772">
    <property type="entry name" value="DNA-bd_HTH_TetR-type_CS"/>
</dbReference>
<evidence type="ECO:0000256" key="4">
    <source>
        <dbReference type="PROSITE-ProRule" id="PRU00335"/>
    </source>
</evidence>
<evidence type="ECO:0000256" key="2">
    <source>
        <dbReference type="ARBA" id="ARBA00023125"/>
    </source>
</evidence>